<sequence length="109" mass="12218">MANFIVSHCHVAGNDEVDYDGLFKNQRRLSVFWNWASIRDGELDYVGGLGFIGTRDGSCKYIMNLKFIVPKSPVITTIARRWMALNPMDLMPAESGLAVELATKENPKP</sequence>
<protein>
    <submittedName>
        <fullName evidence="1">Uncharacterized protein</fullName>
    </submittedName>
</protein>
<evidence type="ECO:0000313" key="1">
    <source>
        <dbReference type="EMBL" id="KMP08152.1"/>
    </source>
</evidence>
<evidence type="ECO:0000313" key="2">
    <source>
        <dbReference type="Proteomes" id="UP000054565"/>
    </source>
</evidence>
<dbReference type="Proteomes" id="UP000054565">
    <property type="component" value="Unassembled WGS sequence"/>
</dbReference>
<gene>
    <name evidence="1" type="ORF">CIRG_07833</name>
</gene>
<dbReference type="EMBL" id="DS028097">
    <property type="protein sequence ID" value="KMP08152.1"/>
    <property type="molecule type" value="Genomic_DNA"/>
</dbReference>
<organism evidence="1 2">
    <name type="scientific">Coccidioides immitis RMSCC 2394</name>
    <dbReference type="NCBI Taxonomy" id="404692"/>
    <lineage>
        <taxon>Eukaryota</taxon>
        <taxon>Fungi</taxon>
        <taxon>Dikarya</taxon>
        <taxon>Ascomycota</taxon>
        <taxon>Pezizomycotina</taxon>
        <taxon>Eurotiomycetes</taxon>
        <taxon>Eurotiomycetidae</taxon>
        <taxon>Onygenales</taxon>
        <taxon>Onygenaceae</taxon>
        <taxon>Coccidioides</taxon>
    </lineage>
</organism>
<name>A0A0J7BDH5_COCIT</name>
<reference evidence="2" key="1">
    <citation type="journal article" date="2010" name="Genome Res.">
        <title>Population genomic sequencing of Coccidioides fungi reveals recent hybridization and transposon control.</title>
        <authorList>
            <person name="Neafsey D.E."/>
            <person name="Barker B.M."/>
            <person name="Sharpton T.J."/>
            <person name="Stajich J.E."/>
            <person name="Park D.J."/>
            <person name="Whiston E."/>
            <person name="Hung C.-Y."/>
            <person name="McMahan C."/>
            <person name="White J."/>
            <person name="Sykes S."/>
            <person name="Heiman D."/>
            <person name="Young S."/>
            <person name="Zeng Q."/>
            <person name="Abouelleil A."/>
            <person name="Aftuck L."/>
            <person name="Bessette D."/>
            <person name="Brown A."/>
            <person name="FitzGerald M."/>
            <person name="Lui A."/>
            <person name="Macdonald J.P."/>
            <person name="Priest M."/>
            <person name="Orbach M.J."/>
            <person name="Galgiani J.N."/>
            <person name="Kirkland T.N."/>
            <person name="Cole G.T."/>
            <person name="Birren B.W."/>
            <person name="Henn M.R."/>
            <person name="Taylor J.W."/>
            <person name="Rounsley S.D."/>
        </authorList>
    </citation>
    <scope>NUCLEOTIDE SEQUENCE [LARGE SCALE GENOMIC DNA]</scope>
    <source>
        <strain evidence="2">RMSCC 2394</strain>
    </source>
</reference>
<accession>A0A0J7BDH5</accession>
<dbReference type="AlphaFoldDB" id="A0A0J7BDH5"/>
<proteinExistence type="predicted"/>